<keyword evidence="1" id="KW-0378">Hydrolase</keyword>
<dbReference type="Gene3D" id="2.60.40.180">
    <property type="entry name" value="Transthyretin/hydroxyisourate hydrolase domain"/>
    <property type="match status" value="1"/>
</dbReference>
<gene>
    <name evidence="1" type="ORF">HZF24_02180</name>
</gene>
<dbReference type="EMBL" id="JACBNQ010000001">
    <property type="protein sequence ID" value="NYB72945.1"/>
    <property type="molecule type" value="Genomic_DNA"/>
</dbReference>
<dbReference type="GO" id="GO:0004180">
    <property type="term" value="F:carboxypeptidase activity"/>
    <property type="evidence" value="ECO:0007669"/>
    <property type="project" value="UniProtKB-KW"/>
</dbReference>
<sequence>MTIKLRKRNLIFLHESNLNIFPFRKLNTQFPEGDAPAVPAPPEEVPVQDVTQEEETGAVSVGVYTASRALPVQDAVVTVFHVDENGDEHVLAHYVTDRNGRIPDIILPVIYNPSDPMESTEFYFSTYNLRVQAFNYYTQNVLDIRVFPNTTTRFNIDLIPVAAGVPSDAAPEQTIVIPPSPADFSNVGGA</sequence>
<evidence type="ECO:0000313" key="2">
    <source>
        <dbReference type="Proteomes" id="UP000611629"/>
    </source>
</evidence>
<name>A0A974BGY1_SEDHY</name>
<reference evidence="1" key="1">
    <citation type="submission" date="2020-07" db="EMBL/GenBank/DDBJ databases">
        <title>Genomic analysis of a strain of Sedimentibacter Hydroxybenzoicus DSM7310.</title>
        <authorList>
            <person name="Ma S."/>
        </authorList>
    </citation>
    <scope>NUCLEOTIDE SEQUENCE</scope>
    <source>
        <strain evidence="1">DSM 7310</strain>
    </source>
</reference>
<comment type="caution">
    <text evidence="1">The sequence shown here is derived from an EMBL/GenBank/DDBJ whole genome shotgun (WGS) entry which is preliminary data.</text>
</comment>
<proteinExistence type="predicted"/>
<evidence type="ECO:0000313" key="1">
    <source>
        <dbReference type="EMBL" id="NYB72945.1"/>
    </source>
</evidence>
<protein>
    <submittedName>
        <fullName evidence="1">Carboxypeptidase regulatory-like domain-containing protein</fullName>
    </submittedName>
</protein>
<keyword evidence="2" id="KW-1185">Reference proteome</keyword>
<dbReference type="RefSeq" id="WP_179236613.1">
    <property type="nucleotide sequence ID" value="NZ_JACBNQ010000001.1"/>
</dbReference>
<dbReference type="Proteomes" id="UP000611629">
    <property type="component" value="Unassembled WGS sequence"/>
</dbReference>
<dbReference type="SUPFAM" id="SSF49472">
    <property type="entry name" value="Transthyretin (synonym: prealbumin)"/>
    <property type="match status" value="1"/>
</dbReference>
<accession>A0A974BGY1</accession>
<keyword evidence="1" id="KW-0121">Carboxypeptidase</keyword>
<keyword evidence="1" id="KW-0645">Protease</keyword>
<dbReference type="AlphaFoldDB" id="A0A974BGY1"/>
<dbReference type="InterPro" id="IPR036817">
    <property type="entry name" value="Transthyretin/HIU_hydrolase_sf"/>
</dbReference>
<organism evidence="1 2">
    <name type="scientific">Sedimentibacter hydroxybenzoicus DSM 7310</name>
    <dbReference type="NCBI Taxonomy" id="1123245"/>
    <lineage>
        <taxon>Bacteria</taxon>
        <taxon>Bacillati</taxon>
        <taxon>Bacillota</taxon>
        <taxon>Tissierellia</taxon>
        <taxon>Sedimentibacter</taxon>
    </lineage>
</organism>